<feature type="compositionally biased region" description="Basic and acidic residues" evidence="2">
    <location>
        <begin position="479"/>
        <end position="493"/>
    </location>
</feature>
<accession>A0A7Z8G5T0</accession>
<keyword evidence="1" id="KW-0175">Coiled coil</keyword>
<sequence length="788" mass="89115">MKRIKNFFKKQQGSVSIYFLVVNLGFFIFSSVLIDYMRVMVAERNLEHATKAAAASIMSDYDDKVLDKFNVFVYGGDVSKAESLATEISQDNIVSDENFYNIAELNLKKTSVEFSKDKTLLNDKTLENQLLEAGKYTSLLTLGDDFVKIIGFFKDNKESIENTGDIVSQKDKIEALIKKRDDSIEDFKKQVTNLTFKSLEFEKLSTEKLWKDKVLASHRDNLVGKEGPEQQKLDDLDKQLKEEEAKSEEEKDEKLINNYKIAIKKQKNVIELIDLTGKKADERLTAALSSVTKVKEDAEKKMEKLKLANEALGKANESNEELKELINSYQTGGADTSDGQLKESLNAMIIKQEVFDKMQKPMASAIKEFNTYQGYVSGIELTLKPYVELKVRIGIGTFYLLAINSEDNEATIEKKINDSYQTIEAKALAETILVIGIGTQILKAVEADVELAKKVDIVKAKKEIDAAKKQSESQSVTHELTDKQKEEKKKLQDDENTGYTDLMTTLSKANSIATSIGSDSKTYSQLSAIMTEMNGATSDAGKTEANNSAFKLVKQAMKMIPTYFNEFSSVEKIRNKILINEYYLNTIGSNQPEDLISGDMYKDFLFDNKKVEYIMYGSHEVGANYTMALMEIICFRIILNIIAAFKSPLVTPFKGTPFFLGAMVAYTIVQTSKDIVKLTSKDSKTRINRSVPIINEFRSLKDITVTYKDHLRLMLLAHPRTDSQYKRVIAVMEKQTDVEKLYEKSTQVKVTNTAEVELWFLPKAMEVISNGKVRGRKMELTNTKYSSY</sequence>
<evidence type="ECO:0000313" key="5">
    <source>
        <dbReference type="Proteomes" id="UP000297938"/>
    </source>
</evidence>
<feature type="transmembrane region" description="Helical" evidence="3">
    <location>
        <begin position="15"/>
        <end position="34"/>
    </location>
</feature>
<protein>
    <submittedName>
        <fullName evidence="4">Uncharacterized protein</fullName>
    </submittedName>
</protein>
<evidence type="ECO:0000313" key="4">
    <source>
        <dbReference type="EMBL" id="TFJ27759.1"/>
    </source>
</evidence>
<gene>
    <name evidence="4" type="ORF">CKN69_05105</name>
</gene>
<dbReference type="Proteomes" id="UP000297938">
    <property type="component" value="Unassembled WGS sequence"/>
</dbReference>
<keyword evidence="3" id="KW-0472">Membrane</keyword>
<comment type="caution">
    <text evidence="4">The sequence shown here is derived from an EMBL/GenBank/DDBJ whole genome shotgun (WGS) entry which is preliminary data.</text>
</comment>
<dbReference type="EMBL" id="NRPP01000009">
    <property type="protein sequence ID" value="TFJ27759.1"/>
    <property type="molecule type" value="Genomic_DNA"/>
</dbReference>
<organism evidence="4 5">
    <name type="scientific">Carnobacterium divergens</name>
    <name type="common">Lactobacillus divergens</name>
    <dbReference type="NCBI Taxonomy" id="2748"/>
    <lineage>
        <taxon>Bacteria</taxon>
        <taxon>Bacillati</taxon>
        <taxon>Bacillota</taxon>
        <taxon>Bacilli</taxon>
        <taxon>Lactobacillales</taxon>
        <taxon>Carnobacteriaceae</taxon>
        <taxon>Carnobacterium</taxon>
    </lineage>
</organism>
<feature type="coiled-coil region" evidence="1">
    <location>
        <begin position="288"/>
        <end position="328"/>
    </location>
</feature>
<dbReference type="RefSeq" id="WP_135025864.1">
    <property type="nucleotide sequence ID" value="NZ_JBFUWK010000004.1"/>
</dbReference>
<evidence type="ECO:0000256" key="3">
    <source>
        <dbReference type="SAM" id="Phobius"/>
    </source>
</evidence>
<feature type="region of interest" description="Disordered" evidence="2">
    <location>
        <begin position="468"/>
        <end position="496"/>
    </location>
</feature>
<keyword evidence="3" id="KW-0812">Transmembrane</keyword>
<reference evidence="4 5" key="1">
    <citation type="journal article" date="2018" name="Int. J. Food Microbiol.">
        <title>Growth of Carnobacterium spp. isolated from chilled vacuum-packaged meat under relevant acidic conditions.</title>
        <authorList>
            <person name="Zhang P."/>
            <person name="Badoni M."/>
            <person name="Ganzle M."/>
            <person name="Yang X."/>
        </authorList>
    </citation>
    <scope>NUCLEOTIDE SEQUENCE [LARGE SCALE GENOMIC DNA]</scope>
    <source>
        <strain evidence="4 5">B2</strain>
    </source>
</reference>
<proteinExistence type="predicted"/>
<keyword evidence="3" id="KW-1133">Transmembrane helix</keyword>
<evidence type="ECO:0000256" key="2">
    <source>
        <dbReference type="SAM" id="MobiDB-lite"/>
    </source>
</evidence>
<dbReference type="AlphaFoldDB" id="A0A7Z8G5T0"/>
<name>A0A7Z8G5T0_CARDV</name>
<evidence type="ECO:0000256" key="1">
    <source>
        <dbReference type="SAM" id="Coils"/>
    </source>
</evidence>